<evidence type="ECO:0000256" key="1">
    <source>
        <dbReference type="SAM" id="MobiDB-lite"/>
    </source>
</evidence>
<feature type="compositionally biased region" description="Polar residues" evidence="1">
    <location>
        <begin position="48"/>
        <end position="67"/>
    </location>
</feature>
<name>A0A6N2L0Y5_SALVM</name>
<dbReference type="AlphaFoldDB" id="A0A6N2L0Y5"/>
<sequence length="126" mass="14639">MAISRPAAPQKPVNRLCKSPANTKYMTLTTKKPVKVISQARHIPRPGNYSNGQLQQNPNTLSHPNQRTQKRLEENQRNTAVIHSTMISHWTWTRVNQVKIKRRVFIQRLSNEWLENSSLILFQLDS</sequence>
<organism evidence="2">
    <name type="scientific">Salix viminalis</name>
    <name type="common">Common osier</name>
    <name type="synonym">Basket willow</name>
    <dbReference type="NCBI Taxonomy" id="40686"/>
    <lineage>
        <taxon>Eukaryota</taxon>
        <taxon>Viridiplantae</taxon>
        <taxon>Streptophyta</taxon>
        <taxon>Embryophyta</taxon>
        <taxon>Tracheophyta</taxon>
        <taxon>Spermatophyta</taxon>
        <taxon>Magnoliopsida</taxon>
        <taxon>eudicotyledons</taxon>
        <taxon>Gunneridae</taxon>
        <taxon>Pentapetalae</taxon>
        <taxon>rosids</taxon>
        <taxon>fabids</taxon>
        <taxon>Malpighiales</taxon>
        <taxon>Salicaceae</taxon>
        <taxon>Saliceae</taxon>
        <taxon>Salix</taxon>
    </lineage>
</organism>
<protein>
    <submittedName>
        <fullName evidence="2">Uncharacterized protein</fullName>
    </submittedName>
</protein>
<dbReference type="EMBL" id="CAADRP010001001">
    <property type="protein sequence ID" value="VFU34387.1"/>
    <property type="molecule type" value="Genomic_DNA"/>
</dbReference>
<reference evidence="2" key="1">
    <citation type="submission" date="2019-03" db="EMBL/GenBank/DDBJ databases">
        <authorList>
            <person name="Mank J."/>
            <person name="Almeida P."/>
        </authorList>
    </citation>
    <scope>NUCLEOTIDE SEQUENCE</scope>
    <source>
        <strain evidence="2">78183</strain>
    </source>
</reference>
<gene>
    <name evidence="2" type="ORF">SVIM_LOCUS164325</name>
</gene>
<feature type="region of interest" description="Disordered" evidence="1">
    <location>
        <begin position="40"/>
        <end position="77"/>
    </location>
</feature>
<accession>A0A6N2L0Y5</accession>
<evidence type="ECO:0000313" key="2">
    <source>
        <dbReference type="EMBL" id="VFU34387.1"/>
    </source>
</evidence>
<proteinExistence type="predicted"/>